<evidence type="ECO:0000256" key="13">
    <source>
        <dbReference type="PIRSR" id="PIRSR604469-1"/>
    </source>
</evidence>
<keyword evidence="6" id="KW-0479">Metal-binding</keyword>
<sequence>MTQTPVLITTTGPDKPGVSSVLFAVLTRHDVDVLDVEQVVIRGQLVLGVLAGVYRDPEGLQESVEQAMASVGMQVEVKIGSAIGDDPFALGRSDSTHVLVVLGRPVTARGFSEVARRLASLGANIDAIRSVADYPVTGLELYVSVDRDTREADAALRSELADAAVEVGVDIAVERAGITRRAKRMVVFDVDSTLIQGEVIEMLGAHAGVEPEIREITEAAMRGELNFTESLERRVALLEGLPASAIDEVAASIELTPGARTTIRTLKRMGFKTGVVSGGFTQVIGRLVEELGLDFAAANELEIVDGKLTGRVVGEVVDRAGKAKVLRRFAGEYDIPLEQCVAVGDGANDIDMLSAAGMGVAFNAKPALREVADTALSHPYLDAVLFVLGLTRGEVEAADAADGLELMRP</sequence>
<dbReference type="AlphaFoldDB" id="A0A6I8LJW5"/>
<dbReference type="RefSeq" id="WP_155541319.1">
    <property type="nucleotide sequence ID" value="NZ_CABVGP010000001.1"/>
</dbReference>
<dbReference type="InterPro" id="IPR023214">
    <property type="entry name" value="HAD_sf"/>
</dbReference>
<evidence type="ECO:0000259" key="14">
    <source>
        <dbReference type="PROSITE" id="PS51671"/>
    </source>
</evidence>
<organism evidence="15 16">
    <name type="scientific">Amycolatopsis camponoti</name>
    <dbReference type="NCBI Taxonomy" id="2606593"/>
    <lineage>
        <taxon>Bacteria</taxon>
        <taxon>Bacillati</taxon>
        <taxon>Actinomycetota</taxon>
        <taxon>Actinomycetes</taxon>
        <taxon>Pseudonocardiales</taxon>
        <taxon>Pseudonocardiaceae</taxon>
        <taxon>Amycolatopsis</taxon>
    </lineage>
</organism>
<dbReference type="EC" id="3.1.3.3" evidence="4"/>
<comment type="similarity">
    <text evidence="3">Belongs to the HAD-like hydrolase superfamily. SerB family.</text>
</comment>
<keyword evidence="16" id="KW-1185">Reference proteome</keyword>
<dbReference type="SFLD" id="SFLDS00003">
    <property type="entry name" value="Haloacid_Dehalogenase"/>
    <property type="match status" value="1"/>
</dbReference>
<dbReference type="InterPro" id="IPR050582">
    <property type="entry name" value="HAD-like_SerB"/>
</dbReference>
<comment type="catalytic activity">
    <reaction evidence="12">
        <text>O-phospho-D-serine + H2O = D-serine + phosphate</text>
        <dbReference type="Rhea" id="RHEA:24873"/>
        <dbReference type="ChEBI" id="CHEBI:15377"/>
        <dbReference type="ChEBI" id="CHEBI:35247"/>
        <dbReference type="ChEBI" id="CHEBI:43474"/>
        <dbReference type="ChEBI" id="CHEBI:58680"/>
        <dbReference type="EC" id="3.1.3.3"/>
    </reaction>
</comment>
<dbReference type="SUPFAM" id="SSF55021">
    <property type="entry name" value="ACT-like"/>
    <property type="match status" value="1"/>
</dbReference>
<comment type="pathway">
    <text evidence="2">Amino-acid biosynthesis; L-serine biosynthesis; L-serine from 3-phospho-D-glycerate: step 3/3.</text>
</comment>
<keyword evidence="5" id="KW-0028">Amino-acid biosynthesis</keyword>
<dbReference type="InterPro" id="IPR002912">
    <property type="entry name" value="ACT_dom"/>
</dbReference>
<evidence type="ECO:0000256" key="8">
    <source>
        <dbReference type="ARBA" id="ARBA00022842"/>
    </source>
</evidence>
<dbReference type="SFLD" id="SFLDF00029">
    <property type="entry name" value="phosphoserine_phosphatase"/>
    <property type="match status" value="1"/>
</dbReference>
<feature type="active site" description="Proton donor" evidence="13">
    <location>
        <position position="191"/>
    </location>
</feature>
<dbReference type="GO" id="GO:0036424">
    <property type="term" value="F:L-phosphoserine phosphatase activity"/>
    <property type="evidence" value="ECO:0007669"/>
    <property type="project" value="InterPro"/>
</dbReference>
<evidence type="ECO:0000256" key="4">
    <source>
        <dbReference type="ARBA" id="ARBA00012640"/>
    </source>
</evidence>
<dbReference type="EMBL" id="CABVGP010000001">
    <property type="protein sequence ID" value="VVJ15896.1"/>
    <property type="molecule type" value="Genomic_DNA"/>
</dbReference>
<dbReference type="InterPro" id="IPR004469">
    <property type="entry name" value="PSP"/>
</dbReference>
<evidence type="ECO:0000313" key="16">
    <source>
        <dbReference type="Proteomes" id="UP000399805"/>
    </source>
</evidence>
<dbReference type="SFLD" id="SFLDG01136">
    <property type="entry name" value="C1.6:_Phosphoserine_Phosphatas"/>
    <property type="match status" value="1"/>
</dbReference>
<dbReference type="Pfam" id="PF13740">
    <property type="entry name" value="ACT_6"/>
    <property type="match status" value="1"/>
</dbReference>
<evidence type="ECO:0000256" key="10">
    <source>
        <dbReference type="ARBA" id="ARBA00031693"/>
    </source>
</evidence>
<dbReference type="Gene3D" id="3.40.50.1000">
    <property type="entry name" value="HAD superfamily/HAD-like"/>
    <property type="match status" value="1"/>
</dbReference>
<proteinExistence type="inferred from homology"/>
<dbReference type="PANTHER" id="PTHR43344">
    <property type="entry name" value="PHOSPHOSERINE PHOSPHATASE"/>
    <property type="match status" value="1"/>
</dbReference>
<keyword evidence="9" id="KW-0718">Serine biosynthesis</keyword>
<dbReference type="Proteomes" id="UP000399805">
    <property type="component" value="Unassembled WGS sequence"/>
</dbReference>
<dbReference type="InterPro" id="IPR045865">
    <property type="entry name" value="ACT-like_dom_sf"/>
</dbReference>
<dbReference type="PROSITE" id="PS51671">
    <property type="entry name" value="ACT"/>
    <property type="match status" value="1"/>
</dbReference>
<dbReference type="NCBIfam" id="TIGR00338">
    <property type="entry name" value="serB"/>
    <property type="match status" value="1"/>
</dbReference>
<dbReference type="FunFam" id="3.40.50.1000:FF:000041">
    <property type="entry name" value="Phosphoserine phosphatase SerB"/>
    <property type="match status" value="1"/>
</dbReference>
<dbReference type="SUPFAM" id="SSF56784">
    <property type="entry name" value="HAD-like"/>
    <property type="match status" value="1"/>
</dbReference>
<keyword evidence="7 15" id="KW-0378">Hydrolase</keyword>
<comment type="catalytic activity">
    <reaction evidence="11">
        <text>O-phospho-L-serine + H2O = L-serine + phosphate</text>
        <dbReference type="Rhea" id="RHEA:21208"/>
        <dbReference type="ChEBI" id="CHEBI:15377"/>
        <dbReference type="ChEBI" id="CHEBI:33384"/>
        <dbReference type="ChEBI" id="CHEBI:43474"/>
        <dbReference type="ChEBI" id="CHEBI:57524"/>
        <dbReference type="EC" id="3.1.3.3"/>
    </reaction>
</comment>
<accession>A0A6I8LJW5</accession>
<dbReference type="SFLD" id="SFLDG01137">
    <property type="entry name" value="C1.6.1:_Phosphoserine_Phosphat"/>
    <property type="match status" value="1"/>
</dbReference>
<dbReference type="InterPro" id="IPR049148">
    <property type="entry name" value="PSP_ACT"/>
</dbReference>
<dbReference type="NCBIfam" id="TIGR01488">
    <property type="entry name" value="HAD-SF-IB"/>
    <property type="match status" value="1"/>
</dbReference>
<keyword evidence="8" id="KW-0460">Magnesium</keyword>
<feature type="domain" description="ACT" evidence="14">
    <location>
        <begin position="7"/>
        <end position="82"/>
    </location>
</feature>
<dbReference type="InterPro" id="IPR036412">
    <property type="entry name" value="HAD-like_sf"/>
</dbReference>
<dbReference type="Pfam" id="PF00702">
    <property type="entry name" value="Hydrolase"/>
    <property type="match status" value="1"/>
</dbReference>
<dbReference type="UniPathway" id="UPA00135">
    <property type="reaction ID" value="UER00198"/>
</dbReference>
<evidence type="ECO:0000256" key="7">
    <source>
        <dbReference type="ARBA" id="ARBA00022801"/>
    </source>
</evidence>
<reference evidence="15 16" key="1">
    <citation type="submission" date="2019-09" db="EMBL/GenBank/DDBJ databases">
        <authorList>
            <person name="Leyn A S."/>
        </authorList>
    </citation>
    <scope>NUCLEOTIDE SEQUENCE [LARGE SCALE GENOMIC DNA]</scope>
    <source>
        <strain evidence="15">AA231_1</strain>
    </source>
</reference>
<evidence type="ECO:0000256" key="6">
    <source>
        <dbReference type="ARBA" id="ARBA00022723"/>
    </source>
</evidence>
<evidence type="ECO:0000313" key="15">
    <source>
        <dbReference type="EMBL" id="VVJ15896.1"/>
    </source>
</evidence>
<dbReference type="PANTHER" id="PTHR43344:SF2">
    <property type="entry name" value="PHOSPHOSERINE PHOSPHATASE"/>
    <property type="match status" value="1"/>
</dbReference>
<dbReference type="Gene3D" id="3.30.70.260">
    <property type="match status" value="2"/>
</dbReference>
<evidence type="ECO:0000256" key="3">
    <source>
        <dbReference type="ARBA" id="ARBA00009184"/>
    </source>
</evidence>
<evidence type="ECO:0000256" key="9">
    <source>
        <dbReference type="ARBA" id="ARBA00023299"/>
    </source>
</evidence>
<evidence type="ECO:0000256" key="1">
    <source>
        <dbReference type="ARBA" id="ARBA00001946"/>
    </source>
</evidence>
<comment type="cofactor">
    <cofactor evidence="1">
        <name>Mg(2+)</name>
        <dbReference type="ChEBI" id="CHEBI:18420"/>
    </cofactor>
</comment>
<dbReference type="Pfam" id="PF21086">
    <property type="entry name" value="ACT_PSP_2"/>
    <property type="match status" value="1"/>
</dbReference>
<gene>
    <name evidence="15" type="ORF">AA23TX_00917</name>
</gene>
<name>A0A6I8LJW5_9PSEU</name>
<dbReference type="CDD" id="cd04870">
    <property type="entry name" value="ACT_PSP_1"/>
    <property type="match status" value="1"/>
</dbReference>
<evidence type="ECO:0000256" key="12">
    <source>
        <dbReference type="ARBA" id="ARBA00048523"/>
    </source>
</evidence>
<evidence type="ECO:0000256" key="2">
    <source>
        <dbReference type="ARBA" id="ARBA00005135"/>
    </source>
</evidence>
<evidence type="ECO:0000256" key="11">
    <source>
        <dbReference type="ARBA" id="ARBA00048138"/>
    </source>
</evidence>
<protein>
    <recommendedName>
        <fullName evidence="4">phosphoserine phosphatase</fullName>
        <ecNumber evidence="4">3.1.3.3</ecNumber>
    </recommendedName>
    <alternativeName>
        <fullName evidence="10">O-phosphoserine phosphohydrolase</fullName>
    </alternativeName>
</protein>
<evidence type="ECO:0000256" key="5">
    <source>
        <dbReference type="ARBA" id="ARBA00022605"/>
    </source>
</evidence>
<feature type="active site" description="Nucleophile" evidence="13">
    <location>
        <position position="189"/>
    </location>
</feature>
<dbReference type="GO" id="GO:0000287">
    <property type="term" value="F:magnesium ion binding"/>
    <property type="evidence" value="ECO:0007669"/>
    <property type="project" value="TreeGrafter"/>
</dbReference>
<dbReference type="CDD" id="cd07500">
    <property type="entry name" value="HAD_PSP"/>
    <property type="match status" value="1"/>
</dbReference>
<dbReference type="GO" id="GO:0005737">
    <property type="term" value="C:cytoplasm"/>
    <property type="evidence" value="ECO:0007669"/>
    <property type="project" value="TreeGrafter"/>
</dbReference>
<dbReference type="GO" id="GO:0006564">
    <property type="term" value="P:L-serine biosynthetic process"/>
    <property type="evidence" value="ECO:0007669"/>
    <property type="project" value="UniProtKB-KW"/>
</dbReference>